<feature type="transmembrane region" description="Helical" evidence="11">
    <location>
        <begin position="1977"/>
        <end position="1995"/>
    </location>
</feature>
<comment type="similarity">
    <text evidence="2">Belongs to the polycystin family.</text>
</comment>
<name>A0A2B4RZY1_STYPI</name>
<dbReference type="SMART" id="SM00303">
    <property type="entry name" value="GPS"/>
    <property type="match status" value="1"/>
</dbReference>
<dbReference type="SUPFAM" id="SSF49723">
    <property type="entry name" value="Lipase/lipooxygenase domain (PLAT/LH2 domain)"/>
    <property type="match status" value="1"/>
</dbReference>
<comment type="caution">
    <text evidence="14">The sequence shown here is derived from an EMBL/GenBank/DDBJ whole genome shotgun (WGS) entry which is preliminary data.</text>
</comment>
<dbReference type="InterPro" id="IPR046338">
    <property type="entry name" value="GAIN_dom_sf"/>
</dbReference>
<feature type="disulfide bond" evidence="8">
    <location>
        <begin position="1813"/>
        <end position="1829"/>
    </location>
</feature>
<dbReference type="PROSITE" id="PS50095">
    <property type="entry name" value="PLAT"/>
    <property type="match status" value="1"/>
</dbReference>
<dbReference type="InterPro" id="IPR001024">
    <property type="entry name" value="PLAT/LH2_dom"/>
</dbReference>
<keyword evidence="3 11" id="KW-0812">Transmembrane</keyword>
<organism evidence="14 15">
    <name type="scientific">Stylophora pistillata</name>
    <name type="common">Smooth cauliflower coral</name>
    <dbReference type="NCBI Taxonomy" id="50429"/>
    <lineage>
        <taxon>Eukaryota</taxon>
        <taxon>Metazoa</taxon>
        <taxon>Cnidaria</taxon>
        <taxon>Anthozoa</taxon>
        <taxon>Hexacorallia</taxon>
        <taxon>Scleractinia</taxon>
        <taxon>Astrocoeniina</taxon>
        <taxon>Pocilloporidae</taxon>
        <taxon>Stylophora</taxon>
    </lineage>
</organism>
<feature type="domain" description="F5/8 type C" evidence="12">
    <location>
        <begin position="32"/>
        <end position="181"/>
    </location>
</feature>
<dbReference type="GO" id="GO:0016020">
    <property type="term" value="C:membrane"/>
    <property type="evidence" value="ECO:0007669"/>
    <property type="project" value="UniProtKB-SubCell"/>
</dbReference>
<dbReference type="Pfam" id="PF01477">
    <property type="entry name" value="PLAT"/>
    <property type="match status" value="1"/>
</dbReference>
<evidence type="ECO:0000256" key="8">
    <source>
        <dbReference type="PIRSR" id="PIRSR603915-2"/>
    </source>
</evidence>
<protein>
    <submittedName>
        <fullName evidence="14">Polycystic kidney disease protein 1-like 2</fullName>
    </submittedName>
</protein>
<dbReference type="SMART" id="SM00308">
    <property type="entry name" value="LH2"/>
    <property type="match status" value="1"/>
</dbReference>
<feature type="transmembrane region" description="Helical" evidence="11">
    <location>
        <begin position="2066"/>
        <end position="2084"/>
    </location>
</feature>
<evidence type="ECO:0000256" key="6">
    <source>
        <dbReference type="ARBA" id="ARBA00023136"/>
    </source>
</evidence>
<dbReference type="PANTHER" id="PTHR10877:SF150">
    <property type="entry name" value="REJ DOMAIN-CONTAINING PROTEIN"/>
    <property type="match status" value="1"/>
</dbReference>
<dbReference type="InterPro" id="IPR046791">
    <property type="entry name" value="Polycystin_dom"/>
</dbReference>
<feature type="transmembrane region" description="Helical" evidence="11">
    <location>
        <begin position="1644"/>
        <end position="1663"/>
    </location>
</feature>
<dbReference type="GO" id="GO:0005262">
    <property type="term" value="F:calcium channel activity"/>
    <property type="evidence" value="ECO:0007669"/>
    <property type="project" value="TreeGrafter"/>
</dbReference>
<keyword evidence="7" id="KW-0325">Glycoprotein</keyword>
<dbReference type="Gene3D" id="2.60.220.50">
    <property type="match status" value="1"/>
</dbReference>
<keyword evidence="6 11" id="KW-0472">Membrane</keyword>
<evidence type="ECO:0000256" key="5">
    <source>
        <dbReference type="ARBA" id="ARBA00022989"/>
    </source>
</evidence>
<dbReference type="PANTHER" id="PTHR10877">
    <property type="entry name" value="POLYCYSTIN FAMILY MEMBER"/>
    <property type="match status" value="1"/>
</dbReference>
<dbReference type="CDD" id="cd00057">
    <property type="entry name" value="FA58C"/>
    <property type="match status" value="1"/>
</dbReference>
<dbReference type="InterPro" id="IPR000421">
    <property type="entry name" value="FA58C"/>
</dbReference>
<keyword evidence="15" id="KW-1185">Reference proteome</keyword>
<evidence type="ECO:0000256" key="2">
    <source>
        <dbReference type="ARBA" id="ARBA00007200"/>
    </source>
</evidence>
<dbReference type="Gene3D" id="2.60.60.20">
    <property type="entry name" value="PLAT/LH2 domain"/>
    <property type="match status" value="1"/>
</dbReference>
<evidence type="ECO:0000256" key="9">
    <source>
        <dbReference type="PROSITE-ProRule" id="PRU00152"/>
    </source>
</evidence>
<feature type="transmembrane region" description="Helical" evidence="11">
    <location>
        <begin position="1511"/>
        <end position="1531"/>
    </location>
</feature>
<dbReference type="SMART" id="SM00231">
    <property type="entry name" value="FA58C"/>
    <property type="match status" value="1"/>
</dbReference>
<evidence type="ECO:0000256" key="3">
    <source>
        <dbReference type="ARBA" id="ARBA00022692"/>
    </source>
</evidence>
<gene>
    <name evidence="14" type="primary">Pkd1l2</name>
    <name evidence="14" type="ORF">AWC38_SpisGene13606</name>
</gene>
<dbReference type="InterPro" id="IPR000203">
    <property type="entry name" value="GPS"/>
</dbReference>
<feature type="transmembrane region" description="Helical" evidence="11">
    <location>
        <begin position="2015"/>
        <end position="2033"/>
    </location>
</feature>
<evidence type="ECO:0000313" key="15">
    <source>
        <dbReference type="Proteomes" id="UP000225706"/>
    </source>
</evidence>
<dbReference type="InterPro" id="IPR002859">
    <property type="entry name" value="PKD/REJ-like"/>
</dbReference>
<feature type="compositionally biased region" description="Basic and acidic residues" evidence="10">
    <location>
        <begin position="903"/>
        <end position="916"/>
    </location>
</feature>
<dbReference type="Pfam" id="PF01825">
    <property type="entry name" value="GPS"/>
    <property type="match status" value="1"/>
</dbReference>
<feature type="transmembrane region" description="Helical" evidence="11">
    <location>
        <begin position="2163"/>
        <end position="2188"/>
    </location>
</feature>
<dbReference type="FunFam" id="2.60.220.50:FF:000044">
    <property type="entry name" value="Predicted protein"/>
    <property type="match status" value="1"/>
</dbReference>
<dbReference type="SUPFAM" id="SSF49785">
    <property type="entry name" value="Galactose-binding domain-like"/>
    <property type="match status" value="1"/>
</dbReference>
<evidence type="ECO:0000313" key="14">
    <source>
        <dbReference type="EMBL" id="PFX21878.1"/>
    </source>
</evidence>
<feature type="domain" description="PLAT" evidence="13">
    <location>
        <begin position="1346"/>
        <end position="1465"/>
    </location>
</feature>
<comment type="caution">
    <text evidence="9">Lacks conserved residue(s) required for the propagation of feature annotation.</text>
</comment>
<dbReference type="InterPro" id="IPR036392">
    <property type="entry name" value="PLAT/LH2_dom_sf"/>
</dbReference>
<dbReference type="OrthoDB" id="5975530at2759"/>
<dbReference type="GO" id="GO:0050982">
    <property type="term" value="P:detection of mechanical stimulus"/>
    <property type="evidence" value="ECO:0007669"/>
    <property type="project" value="TreeGrafter"/>
</dbReference>
<dbReference type="Pfam" id="PF00754">
    <property type="entry name" value="F5_F8_type_C"/>
    <property type="match status" value="1"/>
</dbReference>
<dbReference type="InterPro" id="IPR051223">
    <property type="entry name" value="Polycystin"/>
</dbReference>
<accession>A0A2B4RZY1</accession>
<evidence type="ECO:0000256" key="10">
    <source>
        <dbReference type="SAM" id="MobiDB-lite"/>
    </source>
</evidence>
<evidence type="ECO:0000256" key="1">
    <source>
        <dbReference type="ARBA" id="ARBA00004141"/>
    </source>
</evidence>
<dbReference type="PROSITE" id="PS01286">
    <property type="entry name" value="FA58C_2"/>
    <property type="match status" value="1"/>
</dbReference>
<evidence type="ECO:0000256" key="11">
    <source>
        <dbReference type="SAM" id="Phobius"/>
    </source>
</evidence>
<dbReference type="Pfam" id="PF02010">
    <property type="entry name" value="REJ"/>
    <property type="match status" value="1"/>
</dbReference>
<feature type="transmembrane region" description="Helical" evidence="11">
    <location>
        <begin position="1551"/>
        <end position="1572"/>
    </location>
</feature>
<evidence type="ECO:0000259" key="12">
    <source>
        <dbReference type="PROSITE" id="PS50022"/>
    </source>
</evidence>
<feature type="transmembrane region" description="Helical" evidence="11">
    <location>
        <begin position="1710"/>
        <end position="1731"/>
    </location>
</feature>
<feature type="compositionally biased region" description="Acidic residues" evidence="10">
    <location>
        <begin position="887"/>
        <end position="902"/>
    </location>
</feature>
<feature type="transmembrane region" description="Helical" evidence="11">
    <location>
        <begin position="1302"/>
        <end position="1322"/>
    </location>
</feature>
<keyword evidence="5 11" id="KW-1133">Transmembrane helix</keyword>
<feature type="transmembrane region" description="Helical" evidence="11">
    <location>
        <begin position="2104"/>
        <end position="2126"/>
    </location>
</feature>
<feature type="transmembrane region" description="Helical" evidence="11">
    <location>
        <begin position="1597"/>
        <end position="1624"/>
    </location>
</feature>
<feature type="compositionally biased region" description="Basic residues" evidence="10">
    <location>
        <begin position="2391"/>
        <end position="2412"/>
    </location>
</feature>
<dbReference type="Pfam" id="PF08016">
    <property type="entry name" value="PKD_channel"/>
    <property type="match status" value="1"/>
</dbReference>
<proteinExistence type="inferred from homology"/>
<evidence type="ECO:0000259" key="13">
    <source>
        <dbReference type="PROSITE" id="PS50095"/>
    </source>
</evidence>
<dbReference type="InterPro" id="IPR003915">
    <property type="entry name" value="PKD_2"/>
</dbReference>
<dbReference type="EMBL" id="LSMT01000259">
    <property type="protein sequence ID" value="PFX21878.1"/>
    <property type="molecule type" value="Genomic_DNA"/>
</dbReference>
<comment type="subcellular location">
    <subcellularLocation>
        <location evidence="1">Membrane</location>
        <topology evidence="1">Multi-pass membrane protein</topology>
    </subcellularLocation>
</comment>
<evidence type="ECO:0000256" key="7">
    <source>
        <dbReference type="ARBA" id="ARBA00023180"/>
    </source>
</evidence>
<dbReference type="PRINTS" id="PR01433">
    <property type="entry name" value="POLYCYSTIN2"/>
</dbReference>
<keyword evidence="4" id="KW-0732">Signal</keyword>
<dbReference type="PROSITE" id="PS50022">
    <property type="entry name" value="FA58C_3"/>
    <property type="match status" value="1"/>
</dbReference>
<feature type="region of interest" description="Disordered" evidence="10">
    <location>
        <begin position="884"/>
        <end position="922"/>
    </location>
</feature>
<dbReference type="GO" id="GO:0005509">
    <property type="term" value="F:calcium ion binding"/>
    <property type="evidence" value="ECO:0007669"/>
    <property type="project" value="InterPro"/>
</dbReference>
<dbReference type="InterPro" id="IPR013122">
    <property type="entry name" value="PKD1_2_channel"/>
</dbReference>
<evidence type="ECO:0000256" key="4">
    <source>
        <dbReference type="ARBA" id="ARBA00022729"/>
    </source>
</evidence>
<dbReference type="Proteomes" id="UP000225706">
    <property type="component" value="Unassembled WGS sequence"/>
</dbReference>
<feature type="region of interest" description="Disordered" evidence="10">
    <location>
        <begin position="2248"/>
        <end position="2269"/>
    </location>
</feature>
<sequence>MVMLLCESGSFINQKYSFSLLHFMLQMAVNGCLHPLGISDGRIKDNQFTAASAFDNDFTSFGPHRVRFNSTGYRSAPKKAFDSWLKVDLGHTLVITAIATQGYSDPEVKEWVTAYILLYSQGLDYVNFKDTNGETQFFVGNNDSNTMRLNHAILPVKAYGVMLMPINFKNNVALRLELYGCKSDYYFVAWLTLSKTPYTVDSLAPRMKDDNHLNQMIRDVKDQVKHLLSHTPGFLSVQVLHFSPRESPTKGEGTMITAEVKIECLRAGQTHIIARLKEEIDYVELQYTADQTDLLVNISLNLSTILEGATEILPGHPYRIDAILSSSQSNLTVAKYTQLDFKWELSTVDENTGQFSPFVSLLDNVANITVTCDLPVGFTYVRVSAKPKGIIGAISYTFGFIRILPKLRALVSGPNTTFKGSGPIELHVVTTGVLGNSFGMEAPNLEYAWSCRDHNTNTSNATLGAVFESPSLNYTSTKGCFGYDPGISHSINGQRVLINPDLVEAKRAYVFQALVVQGKRSVIISHTIFVDTNLSLAFRCVANCEKKVSIRKKFALEAHCSGISCPFLRHYRWSLFVKSDGSFNQSWKAIGNLANMSLTSLTGPSLILEKGDAFRNKTALLSNQTYKLIMVAWLDDGNYAEKSYIFHTNVPPYSQSNNAECFVDPTSGEAITTKFRVECVNWTDSDLPLTYQFAYKTQFGFVAFHTGWQPNVTTELPIGNKSTNYSLDLRLEILDSLGDYSDVYLAVQVAPPRSSNIMESQGQLDNLFASGDVDRAMQMAFAMLSAAGDSDGAQSYKSSLIDKMENIVVGSVEQATLVVGVLAMATDNDDGISGDSQEKALNLLGSTVDFLSSQMSNGSMDAELVQSLGTSLFSGIGNVLGAASDEAGAESEDSEGEDEEDKDSDKDHVNTDEMKEKSKKRAQNALSLVSQVGDSLLSTKAVGEKPTVFKTKSMGVVLDRQRSSDMGGKKLGEGSNRVALPSADSLFGNDGPDAVDSQMLAFKDNPFTWDKSAKTVKSSVLDFKLKSKGGDALNISGLQEPVELFIPIASKEGSSDKDNSSAESLFFKPSNGTSNLRYHRFLVSSHEVQVAIRIRPEKGKRVDVFVNYKTKPTPHRNVFNTTIPNWSSCANFTGESPDNLNCSSDPYTFTFSSLISGHTGPHFLGIRYMKRDGEAQSKMSSKRKRRSCGLIHGRMKRSCVDVKDPPTTPPPTPMIIVPKYNSSTDVNYSLSISVSGCLYWSETKEKWTGEGCKVGPNSNSKQLHCLCTHLSAFGGDFFVAPNPIDFDKVFAAFSSLAETGNFVVLSTVCALLGLYVIGLLLARREDKRDELRVVANVCINENQGDNKYLISIQTGMWRANGTTANVGLAIHGSDGNTEDITLTDSQSEKVFFSRGSINNFTLCLPESLGSLEKIRIWHDNSGDNPSWFLTQVLIVDVVTGEKAHFVANRWIAVEKEDGKLNLELTVSGKKELSGFKNLFYSRTATSLGDKHLWLSIFTRPPHNPFTRAQRLACCISILFAAMVTNAMFYNFGTPPGDAVQIGPLKVSLTQIKIGIQSSIVAIPVNVLVVTIFRQLKAKESGNAEEDGARRRGCLPHWFVFVAWFICTMATLTSAAFIVFYSLMWGAETSNEWLVSVMVSFFQDAIVMQPLKVLLVASILSILVKKPPEQEKVMGEEVQRNAAGEVITLNKSDLEKARKFRSSLVQIGRKVVEFTLFGIFVLLMMVVCYGNRGVERFMVTESMDNLFQTFTIKVKDTPTFWKWSEKFLVPNLYEVDWYNGRSFGYKEGFLSNRAAFLVGMPRMRQLRVKAEKNCSIAKNEPSLARQFLRCVPFYTSEMESVSQYNRPGWIPVKNATLFYTEYELEKQCPKPWRYLEAADLQVRPFGGQMATFVGGGYVADLGYNFRTALKVIRVLEEDNWIDDHTMAVFIEFTIFEPSSSLFSTIKLLFERFPTGGSSAKTSIKTLSLYASSDPNSRTLFQVCQLLLMIVLIVFLFAEIGKLRREKCSYFKQMWNWLELLQISSTICSLVFFFIKESQTSKYVKKLQENPFQTSSPDNIEFMSDMETYVLSFVIFIMTIKFLRLIKFNSHVCQVLGTIQKAANNVLSFMTVFVTILLAYTQVGFLVFSSDVDAYRSFYSCLRAMLLLLFGGEMRLEELRSTSRFIAPMFIFGYLFSMAMVLLNMFLAILNDSYYEVKNVDAGETFANAELGAFMADYMKDKYNRVKDDTLELIEETIIGVINFVRGDRNSKQSDDEAPLQSPPEESQSEEAKLASLDSMYDIEGDGDEKDGASDRLVKNGSRESLSDLMCESVSLSDLKEAILQIGREMRQSVTSLTSAVSNLSLNEKTSKKAVHWLDEEGETLDFDNRTSPYFFSLGSYLEDIWQKEENRRKRTGKSRPKDRRQRRYKRRQIPTRQEIYVTNNVY</sequence>
<feature type="region of interest" description="Disordered" evidence="10">
    <location>
        <begin position="2389"/>
        <end position="2412"/>
    </location>
</feature>
<reference evidence="15" key="1">
    <citation type="journal article" date="2017" name="bioRxiv">
        <title>Comparative analysis of the genomes of Stylophora pistillata and Acropora digitifera provides evidence for extensive differences between species of corals.</title>
        <authorList>
            <person name="Voolstra C.R."/>
            <person name="Li Y."/>
            <person name="Liew Y.J."/>
            <person name="Baumgarten S."/>
            <person name="Zoccola D."/>
            <person name="Flot J.-F."/>
            <person name="Tambutte S."/>
            <person name="Allemand D."/>
            <person name="Aranda M."/>
        </authorList>
    </citation>
    <scope>NUCLEOTIDE SEQUENCE [LARGE SCALE GENOMIC DNA]</scope>
</reference>
<dbReference type="Gene3D" id="2.60.120.260">
    <property type="entry name" value="Galactose-binding domain-like"/>
    <property type="match status" value="1"/>
</dbReference>
<dbReference type="InterPro" id="IPR008979">
    <property type="entry name" value="Galactose-bd-like_sf"/>
</dbReference>
<dbReference type="Pfam" id="PF20519">
    <property type="entry name" value="Polycystin_dom"/>
    <property type="match status" value="1"/>
</dbReference>